<dbReference type="Proteomes" id="UP000481153">
    <property type="component" value="Unassembled WGS sequence"/>
</dbReference>
<evidence type="ECO:0000313" key="1">
    <source>
        <dbReference type="EMBL" id="KAF0736261.1"/>
    </source>
</evidence>
<dbReference type="AlphaFoldDB" id="A0A6G0X890"/>
<evidence type="ECO:0000313" key="2">
    <source>
        <dbReference type="Proteomes" id="UP000481153"/>
    </source>
</evidence>
<organism evidence="1 2">
    <name type="scientific">Aphanomyces euteiches</name>
    <dbReference type="NCBI Taxonomy" id="100861"/>
    <lineage>
        <taxon>Eukaryota</taxon>
        <taxon>Sar</taxon>
        <taxon>Stramenopiles</taxon>
        <taxon>Oomycota</taxon>
        <taxon>Saprolegniomycetes</taxon>
        <taxon>Saprolegniales</taxon>
        <taxon>Verrucalvaceae</taxon>
        <taxon>Aphanomyces</taxon>
    </lineage>
</organism>
<keyword evidence="2" id="KW-1185">Reference proteome</keyword>
<reference evidence="1 2" key="1">
    <citation type="submission" date="2019-07" db="EMBL/GenBank/DDBJ databases">
        <title>Genomics analysis of Aphanomyces spp. identifies a new class of oomycete effector associated with host adaptation.</title>
        <authorList>
            <person name="Gaulin E."/>
        </authorList>
    </citation>
    <scope>NUCLEOTIDE SEQUENCE [LARGE SCALE GENOMIC DNA]</scope>
    <source>
        <strain evidence="1 2">ATCC 201684</strain>
    </source>
</reference>
<sequence>MTGNITKEVLESILSRALSSLQRSTSSMESLSQINSGGLAFDAFNWQGRFHHLPESFVFPSVGVCGAWHLWWCGNASQRWSPICQASFHDFSNRIARNSFYQWKYVMTKMVSYLQEKSLCVPRAGSSNEVVQTAFDQAIKAI</sequence>
<name>A0A6G0X890_9STRA</name>
<accession>A0A6G0X890</accession>
<comment type="caution">
    <text evidence="1">The sequence shown here is derived from an EMBL/GenBank/DDBJ whole genome shotgun (WGS) entry which is preliminary data.</text>
</comment>
<gene>
    <name evidence="1" type="ORF">Ae201684_007283</name>
</gene>
<proteinExistence type="predicted"/>
<protein>
    <submittedName>
        <fullName evidence="1">Uncharacterized protein</fullName>
    </submittedName>
</protein>
<dbReference type="VEuPathDB" id="FungiDB:AeMF1_004060"/>
<dbReference type="EMBL" id="VJMJ01000089">
    <property type="protein sequence ID" value="KAF0736261.1"/>
    <property type="molecule type" value="Genomic_DNA"/>
</dbReference>